<sequence length="133" mass="15093">MSVISGSLLSSRGLALLSFDCPEHSFGALATVSKFFYLCHDRRSGRLYTSLSPSLSLSLSMDDAPLLLTYCHSCITVISRFWKHSFPSRCDKEEVQFVRTRDDEKCDFGSLPLWKRSHPSRCDNAEVEFVETM</sequence>
<name>A0A0C3JM78_PISTI</name>
<protein>
    <submittedName>
        <fullName evidence="1">Uncharacterized protein</fullName>
    </submittedName>
</protein>
<dbReference type="Proteomes" id="UP000054217">
    <property type="component" value="Unassembled WGS sequence"/>
</dbReference>
<proteinExistence type="predicted"/>
<reference evidence="2" key="2">
    <citation type="submission" date="2015-01" db="EMBL/GenBank/DDBJ databases">
        <title>Evolutionary Origins and Diversification of the Mycorrhizal Mutualists.</title>
        <authorList>
            <consortium name="DOE Joint Genome Institute"/>
            <consortium name="Mycorrhizal Genomics Consortium"/>
            <person name="Kohler A."/>
            <person name="Kuo A."/>
            <person name="Nagy L.G."/>
            <person name="Floudas D."/>
            <person name="Copeland A."/>
            <person name="Barry K.W."/>
            <person name="Cichocki N."/>
            <person name="Veneault-Fourrey C."/>
            <person name="LaButti K."/>
            <person name="Lindquist E.A."/>
            <person name="Lipzen A."/>
            <person name="Lundell T."/>
            <person name="Morin E."/>
            <person name="Murat C."/>
            <person name="Riley R."/>
            <person name="Ohm R."/>
            <person name="Sun H."/>
            <person name="Tunlid A."/>
            <person name="Henrissat B."/>
            <person name="Grigoriev I.V."/>
            <person name="Hibbett D.S."/>
            <person name="Martin F."/>
        </authorList>
    </citation>
    <scope>NUCLEOTIDE SEQUENCE [LARGE SCALE GENOMIC DNA]</scope>
    <source>
        <strain evidence="2">Marx 270</strain>
    </source>
</reference>
<accession>A0A0C3JM78</accession>
<dbReference type="HOGENOM" id="CLU_1907554_0_0_1"/>
<gene>
    <name evidence="1" type="ORF">M404DRAFT_995475</name>
</gene>
<dbReference type="InParanoid" id="A0A0C3JM78"/>
<evidence type="ECO:0000313" key="1">
    <source>
        <dbReference type="EMBL" id="KIO10268.1"/>
    </source>
</evidence>
<keyword evidence="2" id="KW-1185">Reference proteome</keyword>
<organism evidence="1 2">
    <name type="scientific">Pisolithus tinctorius Marx 270</name>
    <dbReference type="NCBI Taxonomy" id="870435"/>
    <lineage>
        <taxon>Eukaryota</taxon>
        <taxon>Fungi</taxon>
        <taxon>Dikarya</taxon>
        <taxon>Basidiomycota</taxon>
        <taxon>Agaricomycotina</taxon>
        <taxon>Agaricomycetes</taxon>
        <taxon>Agaricomycetidae</taxon>
        <taxon>Boletales</taxon>
        <taxon>Sclerodermatineae</taxon>
        <taxon>Pisolithaceae</taxon>
        <taxon>Pisolithus</taxon>
    </lineage>
</organism>
<dbReference type="EMBL" id="KN831952">
    <property type="protein sequence ID" value="KIO10268.1"/>
    <property type="molecule type" value="Genomic_DNA"/>
</dbReference>
<reference evidence="1 2" key="1">
    <citation type="submission" date="2014-04" db="EMBL/GenBank/DDBJ databases">
        <authorList>
            <consortium name="DOE Joint Genome Institute"/>
            <person name="Kuo A."/>
            <person name="Kohler A."/>
            <person name="Costa M.D."/>
            <person name="Nagy L.G."/>
            <person name="Floudas D."/>
            <person name="Copeland A."/>
            <person name="Barry K.W."/>
            <person name="Cichocki N."/>
            <person name="Veneault-Fourrey C."/>
            <person name="LaButti K."/>
            <person name="Lindquist E.A."/>
            <person name="Lipzen A."/>
            <person name="Lundell T."/>
            <person name="Morin E."/>
            <person name="Murat C."/>
            <person name="Sun H."/>
            <person name="Tunlid A."/>
            <person name="Henrissat B."/>
            <person name="Grigoriev I.V."/>
            <person name="Hibbett D.S."/>
            <person name="Martin F."/>
            <person name="Nordberg H.P."/>
            <person name="Cantor M.N."/>
            <person name="Hua S.X."/>
        </authorList>
    </citation>
    <scope>NUCLEOTIDE SEQUENCE [LARGE SCALE GENOMIC DNA]</scope>
    <source>
        <strain evidence="1 2">Marx 270</strain>
    </source>
</reference>
<evidence type="ECO:0000313" key="2">
    <source>
        <dbReference type="Proteomes" id="UP000054217"/>
    </source>
</evidence>
<dbReference type="AlphaFoldDB" id="A0A0C3JM78"/>